<feature type="compositionally biased region" description="Polar residues" evidence="6">
    <location>
        <begin position="43"/>
        <end position="53"/>
    </location>
</feature>
<evidence type="ECO:0000256" key="2">
    <source>
        <dbReference type="ARBA" id="ARBA00006787"/>
    </source>
</evidence>
<gene>
    <name evidence="7" type="ORF">HID58_000995</name>
</gene>
<dbReference type="PANTHER" id="PTHR10543:SF46">
    <property type="entry name" value="CAROTENOID CLEAVAGE DIOXYGENASE 4, CHLOROPLASTIC-RELATED"/>
    <property type="match status" value="1"/>
</dbReference>
<comment type="caution">
    <text evidence="7">The sequence shown here is derived from an EMBL/GenBank/DDBJ whole genome shotgun (WGS) entry which is preliminary data.</text>
</comment>
<keyword evidence="4" id="KW-0223">Dioxygenase</keyword>
<dbReference type="Pfam" id="PF03055">
    <property type="entry name" value="RPE65"/>
    <property type="match status" value="1"/>
</dbReference>
<feature type="compositionally biased region" description="Basic residues" evidence="6">
    <location>
        <begin position="57"/>
        <end position="67"/>
    </location>
</feature>
<keyword evidence="4" id="KW-0560">Oxidoreductase</keyword>
<dbReference type="EMBL" id="JAGKQM010000001">
    <property type="protein sequence ID" value="KAH0941358.1"/>
    <property type="molecule type" value="Genomic_DNA"/>
</dbReference>
<accession>A0ABQ8EIR6</accession>
<comment type="similarity">
    <text evidence="2">Belongs to the carotenoid oxygenase family.</text>
</comment>
<protein>
    <recommendedName>
        <fullName evidence="9">Carotenoid cleavage dioxygenase 4, chloroplastic</fullName>
    </recommendedName>
</protein>
<keyword evidence="3" id="KW-0479">Metal-binding</keyword>
<organism evidence="7 8">
    <name type="scientific">Brassica napus</name>
    <name type="common">Rape</name>
    <dbReference type="NCBI Taxonomy" id="3708"/>
    <lineage>
        <taxon>Eukaryota</taxon>
        <taxon>Viridiplantae</taxon>
        <taxon>Streptophyta</taxon>
        <taxon>Embryophyta</taxon>
        <taxon>Tracheophyta</taxon>
        <taxon>Spermatophyta</taxon>
        <taxon>Magnoliopsida</taxon>
        <taxon>eudicotyledons</taxon>
        <taxon>Gunneridae</taxon>
        <taxon>Pentapetalae</taxon>
        <taxon>rosids</taxon>
        <taxon>malvids</taxon>
        <taxon>Brassicales</taxon>
        <taxon>Brassicaceae</taxon>
        <taxon>Brassiceae</taxon>
        <taxon>Brassica</taxon>
    </lineage>
</organism>
<keyword evidence="8" id="KW-1185">Reference proteome</keyword>
<keyword evidence="5" id="KW-0408">Iron</keyword>
<evidence type="ECO:0008006" key="9">
    <source>
        <dbReference type="Google" id="ProtNLM"/>
    </source>
</evidence>
<evidence type="ECO:0000256" key="4">
    <source>
        <dbReference type="ARBA" id="ARBA00022964"/>
    </source>
</evidence>
<feature type="region of interest" description="Disordered" evidence="6">
    <location>
        <begin position="41"/>
        <end position="83"/>
    </location>
</feature>
<sequence length="599" mass="66075">MDSLSSSSFISTFSPPSSLLLPRPSSSRRLLRINSAVVEERSPITNPSQNNDLPPSKPKKLYTHRTNHTAVSSPAKPRPQPQTSLATALFTRITTMEEVINTFIDPPSRPSVDPKHVLSDNFAPVLDELPPTECQIIHGSLPPSLNGAYIRNGPNPQFLPRGPYHLFDGDGMLHAIRIRDGKATLCSRYVKTYKYNVEKQTGTPVIPNVFSGFNGVPASMARGALTAFRVLAGQFNPINGIGLANTSLAFFCNRLFALGESDLPYAVRLTESGDIVTIGRHDFDGKLAMSMTAHPKTDPETGETFAFRYGPVPPFLTFFRFDSTGNKRKDVPVFSMTSPSFLHDFAITSRYAIFSEIQIRMRMDSMLEGGSPVGADNGKTPRLGVIPRYAEGESEMKWFEVPGFNIIHAINAWDEDDGDTIVLIAPNIMSIEHTLERMELVHALVEKVKIDLVTGIVTRHPISARNLDFAVINPAFVGRRSRYVYAAIGDPMPKISGVVKLDVTRGDRDDCTVARRMYGPGCYGGEPFFVARDPGDPEAEEDDGYVVTYVHDEVAGESKFLVMDAKSPELEVVAAVRLPRRVPYGFHGLFVKESDLNKL</sequence>
<evidence type="ECO:0000256" key="6">
    <source>
        <dbReference type="SAM" id="MobiDB-lite"/>
    </source>
</evidence>
<dbReference type="PANTHER" id="PTHR10543">
    <property type="entry name" value="BETA-CAROTENE DIOXYGENASE"/>
    <property type="match status" value="1"/>
</dbReference>
<dbReference type="Proteomes" id="UP000824890">
    <property type="component" value="Unassembled WGS sequence"/>
</dbReference>
<evidence type="ECO:0000256" key="3">
    <source>
        <dbReference type="ARBA" id="ARBA00022723"/>
    </source>
</evidence>
<feature type="region of interest" description="Disordered" evidence="6">
    <location>
        <begin position="1"/>
        <end position="26"/>
    </location>
</feature>
<name>A0ABQ8EIR6_BRANA</name>
<proteinExistence type="inferred from homology"/>
<evidence type="ECO:0000313" key="7">
    <source>
        <dbReference type="EMBL" id="KAH0941358.1"/>
    </source>
</evidence>
<comment type="cofactor">
    <cofactor evidence="1">
        <name>Fe(2+)</name>
        <dbReference type="ChEBI" id="CHEBI:29033"/>
    </cofactor>
</comment>
<reference evidence="7 8" key="1">
    <citation type="submission" date="2021-05" db="EMBL/GenBank/DDBJ databases">
        <title>Genome Assembly of Synthetic Allotetraploid Brassica napus Reveals Homoeologous Exchanges between Subgenomes.</title>
        <authorList>
            <person name="Davis J.T."/>
        </authorList>
    </citation>
    <scope>NUCLEOTIDE SEQUENCE [LARGE SCALE GENOMIC DNA]</scope>
    <source>
        <strain evidence="8">cv. Da-Ae</strain>
        <tissue evidence="7">Seedling</tissue>
    </source>
</reference>
<evidence type="ECO:0000256" key="5">
    <source>
        <dbReference type="ARBA" id="ARBA00023004"/>
    </source>
</evidence>
<evidence type="ECO:0000313" key="8">
    <source>
        <dbReference type="Proteomes" id="UP000824890"/>
    </source>
</evidence>
<evidence type="ECO:0000256" key="1">
    <source>
        <dbReference type="ARBA" id="ARBA00001954"/>
    </source>
</evidence>
<dbReference type="InterPro" id="IPR004294">
    <property type="entry name" value="Carotenoid_Oase"/>
</dbReference>